<evidence type="ECO:0000256" key="1">
    <source>
        <dbReference type="SAM" id="MobiDB-lite"/>
    </source>
</evidence>
<dbReference type="AlphaFoldDB" id="A0AAV2N8Y3"/>
<feature type="compositionally biased region" description="Basic and acidic residues" evidence="1">
    <location>
        <begin position="43"/>
        <end position="53"/>
    </location>
</feature>
<dbReference type="Pfam" id="PF05924">
    <property type="entry name" value="SAMP"/>
    <property type="match status" value="1"/>
</dbReference>
<dbReference type="GO" id="GO:0008017">
    <property type="term" value="F:microtubule binding"/>
    <property type="evidence" value="ECO:0007669"/>
    <property type="project" value="TreeGrafter"/>
</dbReference>
<keyword evidence="3" id="KW-1185">Reference proteome</keyword>
<organism evidence="2 3">
    <name type="scientific">Lasius platythorax</name>
    <dbReference type="NCBI Taxonomy" id="488582"/>
    <lineage>
        <taxon>Eukaryota</taxon>
        <taxon>Metazoa</taxon>
        <taxon>Ecdysozoa</taxon>
        <taxon>Arthropoda</taxon>
        <taxon>Hexapoda</taxon>
        <taxon>Insecta</taxon>
        <taxon>Pterygota</taxon>
        <taxon>Neoptera</taxon>
        <taxon>Endopterygota</taxon>
        <taxon>Hymenoptera</taxon>
        <taxon>Apocrita</taxon>
        <taxon>Aculeata</taxon>
        <taxon>Formicoidea</taxon>
        <taxon>Formicidae</taxon>
        <taxon>Formicinae</taxon>
        <taxon>Lasius</taxon>
        <taxon>Lasius</taxon>
    </lineage>
</organism>
<sequence>MDDEDVNDQPVDYSKKYIERNVAPPQNQLIESPGAQRPRRVSKKEYGERDSNKVDPFGDYAETDLDQPTDYSLRYAEDDTDEEEKQGAEYFPVSGQEDTVKTYCTEGTPYETPFNFSTATSMSDLRVEDAKESELPKKMPKKPIEMARKSPVSFIKQPETPDCDERDGLITKELVEENPKDTAVLNPGQVTPEKIVSYYEEETSHGFSRANSLSSLSSAMTSQNNVPGVMSKVESPSSVNKEELENDDHSALELNNNRVELSSGNDNLSERKSNPRVLDKEGKMVTFSDQDYYAEETPLMFSRCSSLGSLSGFEQHSIHDDRSSVVSDFSRRTSGIVSPSELPDSPTQTALPSPRNHKTQNAEFASKLQEEAVRPSVRQHLSFSKPQITINSVFEDEIATFKEESTPIEFSSATSLSSLTIDDEVKIPSDTKIYHKLERVPDEDEKDVHRLETDMLNMTMNSSESKEKEEQVSDGDEDDEDMLAACINMGMQTNRYRQSLKIQEPAQSESPSILVSYQRNSVPSRLESHATPVETPISTLKTNRTAIDTVASDTVHVYCTEDTPADISPVGSQSNLSALSMPSVQEDVEKIEPDSQSAEIDCHRSDLFDESSNLSGEDEKILDECIQSGIPKARQITLPPTNCIPFAKKSETSHMINICGTPSSSPVETNHGNKNPILRPKSPGGGLSRHPDEFSDDSLNHSDDEAILTECIQSAMPKARFSISPSIRQPLSQVTENPKVMNTMQTPSTSSAFLQPRYVEQRKNVTKKRLPFEDNVGLSEEEEDIMLAQCIRSGMPKALSSTSTTVTSTIKKSEPCPKTTKSFWSPPSSCFTNKTYSSKSSAAQHSSPLYKSANVNTADARYARNVSGNLNGFSGRTTSSGMAQSGQMLRNCDNGTRERINNSPYCARRSSFRHAESENGNSVDNHCVPARSRVVKCAPVCSRTENNDDYACKSTANAAVPLRHSSVSSIGEADSRISTQEWALLELCITSGMPTNKYRVKGMKPSESAISNGHDDCEPIPEDNYSVCSYNSYIFKT</sequence>
<dbReference type="GO" id="GO:0007389">
    <property type="term" value="P:pattern specification process"/>
    <property type="evidence" value="ECO:0007669"/>
    <property type="project" value="TreeGrafter"/>
</dbReference>
<protein>
    <recommendedName>
        <fullName evidence="4">Adenomatous polyposis coli protein</fullName>
    </recommendedName>
</protein>
<feature type="compositionally biased region" description="Polar residues" evidence="1">
    <location>
        <begin position="661"/>
        <end position="673"/>
    </location>
</feature>
<dbReference type="GO" id="GO:0090090">
    <property type="term" value="P:negative regulation of canonical Wnt signaling pathway"/>
    <property type="evidence" value="ECO:0007669"/>
    <property type="project" value="TreeGrafter"/>
</dbReference>
<dbReference type="GO" id="GO:0007399">
    <property type="term" value="P:nervous system development"/>
    <property type="evidence" value="ECO:0007669"/>
    <property type="project" value="TreeGrafter"/>
</dbReference>
<dbReference type="PANTHER" id="PTHR12607">
    <property type="entry name" value="ADENOMATOUS POLYPOSIS COLI PROTEIN FAMILY"/>
    <property type="match status" value="1"/>
</dbReference>
<feature type="compositionally biased region" description="Basic and acidic residues" evidence="1">
    <location>
        <begin position="268"/>
        <end position="277"/>
    </location>
</feature>
<dbReference type="GO" id="GO:0030877">
    <property type="term" value="C:beta-catenin destruction complex"/>
    <property type="evidence" value="ECO:0007669"/>
    <property type="project" value="TreeGrafter"/>
</dbReference>
<dbReference type="GO" id="GO:0016342">
    <property type="term" value="C:catenin complex"/>
    <property type="evidence" value="ECO:0007669"/>
    <property type="project" value="TreeGrafter"/>
</dbReference>
<dbReference type="PANTHER" id="PTHR12607:SF12">
    <property type="entry name" value="APC-LIKE, ISOFORM A-RELATED"/>
    <property type="match status" value="1"/>
</dbReference>
<feature type="compositionally biased region" description="Polar residues" evidence="1">
    <location>
        <begin position="253"/>
        <end position="267"/>
    </location>
</feature>
<feature type="region of interest" description="Disordered" evidence="1">
    <location>
        <begin position="1"/>
        <end position="88"/>
    </location>
</feature>
<name>A0AAV2N8Y3_9HYME</name>
<gene>
    <name evidence="2" type="ORF">LPLAT_LOCUS2706</name>
</gene>
<dbReference type="InterPro" id="IPR009223">
    <property type="entry name" value="APC_rpt"/>
</dbReference>
<feature type="region of interest" description="Disordered" evidence="1">
    <location>
        <begin position="206"/>
        <end position="277"/>
    </location>
</feature>
<feature type="compositionally biased region" description="Basic and acidic residues" evidence="1">
    <location>
        <begin position="689"/>
        <end position="700"/>
    </location>
</feature>
<accession>A0AAV2N8Y3</accession>
<dbReference type="GO" id="GO:0007026">
    <property type="term" value="P:negative regulation of microtubule depolymerization"/>
    <property type="evidence" value="ECO:0007669"/>
    <property type="project" value="TreeGrafter"/>
</dbReference>
<feature type="compositionally biased region" description="Basic and acidic residues" evidence="1">
    <location>
        <begin position="240"/>
        <end position="251"/>
    </location>
</feature>
<feature type="compositionally biased region" description="Basic and acidic residues" evidence="1">
    <location>
        <begin position="130"/>
        <end position="148"/>
    </location>
</feature>
<proteinExistence type="predicted"/>
<dbReference type="InterPro" id="IPR009240">
    <property type="entry name" value="APC_15aa_rpt"/>
</dbReference>
<feature type="region of interest" description="Disordered" evidence="1">
    <location>
        <begin position="130"/>
        <end position="165"/>
    </location>
</feature>
<dbReference type="Pfam" id="PF05923">
    <property type="entry name" value="APC_r"/>
    <property type="match status" value="3"/>
</dbReference>
<evidence type="ECO:0000313" key="3">
    <source>
        <dbReference type="Proteomes" id="UP001497644"/>
    </source>
</evidence>
<feature type="region of interest" description="Disordered" evidence="1">
    <location>
        <begin position="661"/>
        <end position="700"/>
    </location>
</feature>
<dbReference type="EMBL" id="OZ034834">
    <property type="protein sequence ID" value="CAL1676550.1"/>
    <property type="molecule type" value="Genomic_DNA"/>
</dbReference>
<feature type="region of interest" description="Disordered" evidence="1">
    <location>
        <begin position="459"/>
        <end position="478"/>
    </location>
</feature>
<evidence type="ECO:0000313" key="2">
    <source>
        <dbReference type="EMBL" id="CAL1676550.1"/>
    </source>
</evidence>
<evidence type="ECO:0008006" key="4">
    <source>
        <dbReference type="Google" id="ProtNLM"/>
    </source>
</evidence>
<feature type="region of interest" description="Disordered" evidence="1">
    <location>
        <begin position="334"/>
        <end position="361"/>
    </location>
</feature>
<reference evidence="2" key="1">
    <citation type="submission" date="2024-04" db="EMBL/GenBank/DDBJ databases">
        <authorList>
            <consortium name="Molecular Ecology Group"/>
        </authorList>
    </citation>
    <scope>NUCLEOTIDE SEQUENCE</scope>
</reference>
<dbReference type="Proteomes" id="UP001497644">
    <property type="component" value="Chromosome 11"/>
</dbReference>
<dbReference type="GO" id="GO:0016477">
    <property type="term" value="P:cell migration"/>
    <property type="evidence" value="ECO:0007669"/>
    <property type="project" value="TreeGrafter"/>
</dbReference>
<dbReference type="GO" id="GO:0001708">
    <property type="term" value="P:cell fate specification"/>
    <property type="evidence" value="ECO:0007669"/>
    <property type="project" value="TreeGrafter"/>
</dbReference>
<dbReference type="InterPro" id="IPR026818">
    <property type="entry name" value="Apc_fam"/>
</dbReference>
<dbReference type="GO" id="GO:0005881">
    <property type="term" value="C:cytoplasmic microtubule"/>
    <property type="evidence" value="ECO:0007669"/>
    <property type="project" value="TreeGrafter"/>
</dbReference>
<dbReference type="GO" id="GO:0008013">
    <property type="term" value="F:beta-catenin binding"/>
    <property type="evidence" value="ECO:0007669"/>
    <property type="project" value="InterPro"/>
</dbReference>
<dbReference type="Pfam" id="PF05972">
    <property type="entry name" value="APC_15aa"/>
    <property type="match status" value="1"/>
</dbReference>
<dbReference type="InterPro" id="IPR009224">
    <property type="entry name" value="SAMP"/>
</dbReference>
<dbReference type="GO" id="GO:0016055">
    <property type="term" value="P:Wnt signaling pathway"/>
    <property type="evidence" value="ECO:0007669"/>
    <property type="project" value="InterPro"/>
</dbReference>